<dbReference type="InterPro" id="IPR002885">
    <property type="entry name" value="PPR_rpt"/>
</dbReference>
<name>A0A7C9AP83_OPUST</name>
<sequence>MSLRHAIGKLSIRSKGFGSICGDLRCCKNTIRCAYTLHVHECRKPPQSASRQGSRRVERAPKKDVEPKEYMRNVVREISNVLRYSSWDSAQEHLRRFCIKWDSYTVNQVLKTHPPMEKAWLFFNWASKLKGFKHDQFTYTTMLDIFGEAGRINSMKYVFQQMQEKKIGIDVVTYTSLLHWLSKSGDFDGAMKLWGQMKAKGCHPTVVSYTAFMKILFDNNRVEEATGIYREMLQSGLAPTCHTYTILMEHLIRSGKCQSALDVFRKMQETGVEPDKAACNILVEQCCKAGEAWAVVQILDYMKRKSLVLRYPIYLQAHETLKMSGENDLLLQEVNPHICIKVHEKNEVMELEQTASDRNSMADRGLLMEFLRKKNFMAIDHLFSSIVYHNIQLDSEIISKLIEANCTYCRMDAALQALEYSNSRGIRIELTAYLSLLGALIRANEFSKVLEIVEQMVKIDLYLQPQLASTLVYRLGQSGELGIAVKVFDMLPEEMKSTTVYTALINACFSAGDPDKGSEMFEGMKSRGIHVAQGTYNVLIRGLEMCGGVDEAKFYRKERRSLQTEERVSEAVLIEEKVCDVLFEGYLL</sequence>
<dbReference type="PANTHER" id="PTHR47447:SF27">
    <property type="entry name" value="PENTACOTRIPEPTIDE-REPEAT REGION OF PRORP DOMAIN-CONTAINING PROTEIN"/>
    <property type="match status" value="1"/>
</dbReference>
<evidence type="ECO:0000256" key="3">
    <source>
        <dbReference type="PROSITE-ProRule" id="PRU00708"/>
    </source>
</evidence>
<evidence type="ECO:0000256" key="2">
    <source>
        <dbReference type="ARBA" id="ARBA00022737"/>
    </source>
</evidence>
<dbReference type="EMBL" id="GISG01252421">
    <property type="protein sequence ID" value="MBA4671797.1"/>
    <property type="molecule type" value="Transcribed_RNA"/>
</dbReference>
<dbReference type="InterPro" id="IPR011990">
    <property type="entry name" value="TPR-like_helical_dom_sf"/>
</dbReference>
<reference evidence="4" key="1">
    <citation type="journal article" date="2013" name="J. Plant Res.">
        <title>Effect of fungi and light on seed germination of three Opuntia species from semiarid lands of central Mexico.</title>
        <authorList>
            <person name="Delgado-Sanchez P."/>
            <person name="Jimenez-Bremont J.F."/>
            <person name="Guerrero-Gonzalez Mde L."/>
            <person name="Flores J."/>
        </authorList>
    </citation>
    <scope>NUCLEOTIDE SEQUENCE</scope>
    <source>
        <tissue evidence="4">Cladode</tissue>
    </source>
</reference>
<feature type="repeat" description="PPR" evidence="3">
    <location>
        <begin position="135"/>
        <end position="169"/>
    </location>
</feature>
<keyword evidence="2" id="KW-0677">Repeat</keyword>
<dbReference type="SUPFAM" id="SSF48452">
    <property type="entry name" value="TPR-like"/>
    <property type="match status" value="1"/>
</dbReference>
<dbReference type="Gene3D" id="1.25.40.10">
    <property type="entry name" value="Tetratricopeptide repeat domain"/>
    <property type="match status" value="4"/>
</dbReference>
<dbReference type="NCBIfam" id="TIGR00756">
    <property type="entry name" value="PPR"/>
    <property type="match status" value="5"/>
</dbReference>
<dbReference type="PROSITE" id="PS51375">
    <property type="entry name" value="PPR"/>
    <property type="match status" value="6"/>
</dbReference>
<feature type="repeat" description="PPR" evidence="3">
    <location>
        <begin position="275"/>
        <end position="309"/>
    </location>
</feature>
<proteinExistence type="inferred from homology"/>
<feature type="repeat" description="PPR" evidence="3">
    <location>
        <begin position="205"/>
        <end position="239"/>
    </location>
</feature>
<feature type="repeat" description="PPR" evidence="3">
    <location>
        <begin position="170"/>
        <end position="204"/>
    </location>
</feature>
<evidence type="ECO:0000313" key="4">
    <source>
        <dbReference type="EMBL" id="MBA4671797.1"/>
    </source>
</evidence>
<feature type="repeat" description="PPR" evidence="3">
    <location>
        <begin position="240"/>
        <end position="274"/>
    </location>
</feature>
<comment type="similarity">
    <text evidence="1">Belongs to the PPR family. P subfamily.</text>
</comment>
<feature type="repeat" description="PPR" evidence="3">
    <location>
        <begin position="497"/>
        <end position="531"/>
    </location>
</feature>
<accession>A0A7C9AP83</accession>
<evidence type="ECO:0000256" key="1">
    <source>
        <dbReference type="ARBA" id="ARBA00007626"/>
    </source>
</evidence>
<reference evidence="4" key="2">
    <citation type="submission" date="2020-07" db="EMBL/GenBank/DDBJ databases">
        <authorList>
            <person name="Vera ALvarez R."/>
            <person name="Arias-Moreno D.M."/>
            <person name="Jimenez-Jacinto V."/>
            <person name="Jimenez-Bremont J.F."/>
            <person name="Swaminathan K."/>
            <person name="Moose S.P."/>
            <person name="Guerrero-Gonzalez M.L."/>
            <person name="Marino-Ramirez L."/>
            <person name="Landsman D."/>
            <person name="Rodriguez-Kessler M."/>
            <person name="Delgado-Sanchez P."/>
        </authorList>
    </citation>
    <scope>NUCLEOTIDE SEQUENCE</scope>
    <source>
        <tissue evidence="4">Cladode</tissue>
    </source>
</reference>
<dbReference type="Pfam" id="PF01535">
    <property type="entry name" value="PPR"/>
    <property type="match status" value="2"/>
</dbReference>
<organism evidence="4">
    <name type="scientific">Opuntia streptacantha</name>
    <name type="common">Prickly pear cactus</name>
    <name type="synonym">Opuntia cardona</name>
    <dbReference type="NCBI Taxonomy" id="393608"/>
    <lineage>
        <taxon>Eukaryota</taxon>
        <taxon>Viridiplantae</taxon>
        <taxon>Streptophyta</taxon>
        <taxon>Embryophyta</taxon>
        <taxon>Tracheophyta</taxon>
        <taxon>Spermatophyta</taxon>
        <taxon>Magnoliopsida</taxon>
        <taxon>eudicotyledons</taxon>
        <taxon>Gunneridae</taxon>
        <taxon>Pentapetalae</taxon>
        <taxon>Caryophyllales</taxon>
        <taxon>Cactineae</taxon>
        <taxon>Cactaceae</taxon>
        <taxon>Opuntioideae</taxon>
        <taxon>Opuntia</taxon>
    </lineage>
</organism>
<dbReference type="PANTHER" id="PTHR47447">
    <property type="entry name" value="OS03G0856100 PROTEIN"/>
    <property type="match status" value="1"/>
</dbReference>
<protein>
    <submittedName>
        <fullName evidence="4">Uncharacterized protein</fullName>
    </submittedName>
</protein>
<dbReference type="Pfam" id="PF13041">
    <property type="entry name" value="PPR_2"/>
    <property type="match status" value="3"/>
</dbReference>
<dbReference type="AlphaFoldDB" id="A0A7C9AP83"/>